<proteinExistence type="predicted"/>
<protein>
    <submittedName>
        <fullName evidence="2">Uncharacterized protein</fullName>
    </submittedName>
</protein>
<accession>A0A478FPA4</accession>
<dbReference type="AlphaFoldDB" id="A0A478FPA4"/>
<keyword evidence="1" id="KW-0812">Transmembrane</keyword>
<gene>
    <name evidence="2" type="ORF">MHSWG343_01760</name>
</gene>
<evidence type="ECO:0000313" key="2">
    <source>
        <dbReference type="EMBL" id="GCE63198.1"/>
    </source>
</evidence>
<reference evidence="2 3" key="1">
    <citation type="submission" date="2019-01" db="EMBL/GenBank/DDBJ databases">
        <title>Draft genome sequences of Candidatus Mycoplasma haemohominis SWG34-3 identified from a patient with pyrexia, anemia and liver dysfunction.</title>
        <authorList>
            <person name="Sekizuka T."/>
            <person name="Hattori N."/>
            <person name="Katano H."/>
            <person name="Takuma T."/>
            <person name="Ito T."/>
            <person name="Arai N."/>
            <person name="Yanai R."/>
            <person name="Ishii S."/>
            <person name="Miura Y."/>
            <person name="Tokunaga T."/>
            <person name="Watanabe H."/>
            <person name="Nomura N."/>
            <person name="Eguchi J."/>
            <person name="Arai T."/>
            <person name="Hasegawa H."/>
            <person name="Nakamaki T."/>
            <person name="Wakita T."/>
            <person name="Niki Y."/>
            <person name="Kuroda M."/>
        </authorList>
    </citation>
    <scope>NUCLEOTIDE SEQUENCE [LARGE SCALE GENOMIC DNA]</scope>
    <source>
        <strain evidence="2">SWG34-3</strain>
    </source>
</reference>
<sequence length="175" mass="20168">MDKKLWGYWTAITSSIGGIATLIAYKCGLFTQKKEEPKPETFGPLYDWINSPDSKKTYIGNNKEQIINQLNSTFTDVKKTPYKTVFYNNVDHMSKDLNLDAAKIKQSVNKITPQNPNSKESQEAADFINKWCEIKIKDKKTQKPDNWKEDAIHLKGDRNKDDWGVFNESCTKPKK</sequence>
<keyword evidence="1" id="KW-1133">Transmembrane helix</keyword>
<evidence type="ECO:0000256" key="1">
    <source>
        <dbReference type="SAM" id="Phobius"/>
    </source>
</evidence>
<evidence type="ECO:0000313" key="3">
    <source>
        <dbReference type="Proteomes" id="UP000324831"/>
    </source>
</evidence>
<organism evidence="2 3">
    <name type="scientific">Candidatus Mycoplasma haematohominis</name>
    <dbReference type="NCBI Taxonomy" id="1494318"/>
    <lineage>
        <taxon>Bacteria</taxon>
        <taxon>Bacillati</taxon>
        <taxon>Mycoplasmatota</taxon>
        <taxon>Mollicutes</taxon>
        <taxon>Mycoplasmataceae</taxon>
        <taxon>Mycoplasma</taxon>
    </lineage>
</organism>
<feature type="transmembrane region" description="Helical" evidence="1">
    <location>
        <begin position="6"/>
        <end position="25"/>
    </location>
</feature>
<dbReference type="EMBL" id="BIMN01000001">
    <property type="protein sequence ID" value="GCE63198.1"/>
    <property type="molecule type" value="Genomic_DNA"/>
</dbReference>
<name>A0A478FPA4_9MOLU</name>
<comment type="caution">
    <text evidence="2">The sequence shown here is derived from an EMBL/GenBank/DDBJ whole genome shotgun (WGS) entry which is preliminary data.</text>
</comment>
<keyword evidence="1" id="KW-0472">Membrane</keyword>
<dbReference type="Proteomes" id="UP000324831">
    <property type="component" value="Unassembled WGS sequence"/>
</dbReference>